<name>A0ABP7XA96_9ACTN</name>
<dbReference type="SUPFAM" id="SSF51905">
    <property type="entry name" value="FAD/NAD(P)-binding domain"/>
    <property type="match status" value="1"/>
</dbReference>
<dbReference type="Gene3D" id="3.50.50.60">
    <property type="entry name" value="FAD/NAD(P)-binding domain"/>
    <property type="match status" value="1"/>
</dbReference>
<dbReference type="RefSeq" id="WP_344731318.1">
    <property type="nucleotide sequence ID" value="NZ_BAAAZH010000001.1"/>
</dbReference>
<dbReference type="PANTHER" id="PTHR43734">
    <property type="entry name" value="PHYTOENE DESATURASE"/>
    <property type="match status" value="1"/>
</dbReference>
<dbReference type="EMBL" id="BAAAZH010000001">
    <property type="protein sequence ID" value="GAA4108368.1"/>
    <property type="molecule type" value="Genomic_DNA"/>
</dbReference>
<comment type="caution">
    <text evidence="2">The sequence shown here is derived from an EMBL/GenBank/DDBJ whole genome shotgun (WGS) entry which is preliminary data.</text>
</comment>
<organism evidence="2 3">
    <name type="scientific">Nocardioides fonticola</name>
    <dbReference type="NCBI Taxonomy" id="450363"/>
    <lineage>
        <taxon>Bacteria</taxon>
        <taxon>Bacillati</taxon>
        <taxon>Actinomycetota</taxon>
        <taxon>Actinomycetes</taxon>
        <taxon>Propionibacteriales</taxon>
        <taxon>Nocardioidaceae</taxon>
        <taxon>Nocardioides</taxon>
    </lineage>
</organism>
<keyword evidence="3" id="KW-1185">Reference proteome</keyword>
<proteinExistence type="predicted"/>
<evidence type="ECO:0000313" key="2">
    <source>
        <dbReference type="EMBL" id="GAA4108368.1"/>
    </source>
</evidence>
<dbReference type="InterPro" id="IPR036188">
    <property type="entry name" value="FAD/NAD-bd_sf"/>
</dbReference>
<protein>
    <submittedName>
        <fullName evidence="2">Phytoene desaturase family protein</fullName>
    </submittedName>
</protein>
<dbReference type="Pfam" id="PF13450">
    <property type="entry name" value="NAD_binding_8"/>
    <property type="match status" value="1"/>
</dbReference>
<feature type="region of interest" description="Disordered" evidence="1">
    <location>
        <begin position="274"/>
        <end position="294"/>
    </location>
</feature>
<gene>
    <name evidence="2" type="primary">crtI_1</name>
    <name evidence="2" type="ORF">GCM10022215_02020</name>
</gene>
<evidence type="ECO:0000256" key="1">
    <source>
        <dbReference type="SAM" id="MobiDB-lite"/>
    </source>
</evidence>
<sequence length="474" mass="49942">MARVVVIGGGLGGLAAAARLAKLGHRVHLVERGERLGGVLTPVTDDEGLGFGWDAGPQATLLPAVLRDLFRKTGRPLEQELDLVPLPLVREHRFEDGSSLRLAGGSRGAQTEAFEALRPGLGAQWQAYVDAGGDDWEVLRRHYFETPWNPERLPAEAAALLDDRTVLRKRLKRAFRDDRARLVAGHPHVADGHDLRNVPAWAGLVSYLEQTFGAWTVPSAAPGTPCGSSGMAALALALEKRLETRGVVVHTATTALDLVLGTGGAVVGVRIAATPADPEAPEAPGTPDGPGPTEGAEVLDADVVVCAIDPRRLPALARSVERTMPALPPVVTHLGLRDDPADPLPDVPSEVVLHGDPMLVVRTGGCAPAGHQAWTLHARGKIAEELPRALARRGLDVRRHVVTQVDLSPRRLVERWGGSPHGVLWQGRGTVRRRLGPTTPIPGVYAAGAHATPGGGVPFVGLSAALVAQVVGPA</sequence>
<dbReference type="Proteomes" id="UP001501495">
    <property type="component" value="Unassembled WGS sequence"/>
</dbReference>
<accession>A0ABP7XA96</accession>
<evidence type="ECO:0000313" key="3">
    <source>
        <dbReference type="Proteomes" id="UP001501495"/>
    </source>
</evidence>
<dbReference type="PANTHER" id="PTHR43734:SF1">
    <property type="entry name" value="PHYTOENE DESATURASE"/>
    <property type="match status" value="1"/>
</dbReference>
<reference evidence="3" key="1">
    <citation type="journal article" date="2019" name="Int. J. Syst. Evol. Microbiol.">
        <title>The Global Catalogue of Microorganisms (GCM) 10K type strain sequencing project: providing services to taxonomists for standard genome sequencing and annotation.</title>
        <authorList>
            <consortium name="The Broad Institute Genomics Platform"/>
            <consortium name="The Broad Institute Genome Sequencing Center for Infectious Disease"/>
            <person name="Wu L."/>
            <person name="Ma J."/>
        </authorList>
    </citation>
    <scope>NUCLEOTIDE SEQUENCE [LARGE SCALE GENOMIC DNA]</scope>
    <source>
        <strain evidence="3">JCM 16703</strain>
    </source>
</reference>